<proteinExistence type="predicted"/>
<dbReference type="NCBIfam" id="TIGR03993">
    <property type="entry name" value="hydrog_HybE"/>
    <property type="match status" value="1"/>
</dbReference>
<evidence type="ECO:0000313" key="2">
    <source>
        <dbReference type="Proteomes" id="UP000273982"/>
    </source>
</evidence>
<sequence>MVDAARAAAATLAGALLADHYRRVHEAMRDLPICNPALEIEAIGFRPYGGHAVGVILTPWFMNLMICAADAEELPPKAPGETAYWPLTAGRVGFVVGWLEGFGRVDSCSLFSPMDDFADHAAARAVAVAALDELFDPALADARAAATRRPALLDRRSLIFGAKRDETHVAP</sequence>
<dbReference type="KEGG" id="mros:EHO51_17415"/>
<dbReference type="Proteomes" id="UP000273982">
    <property type="component" value="Chromosome"/>
</dbReference>
<dbReference type="Pfam" id="PF11939">
    <property type="entry name" value="NiFe-hyd_HybE"/>
    <property type="match status" value="1"/>
</dbReference>
<name>A0A3G8M9K6_9HYPH</name>
<dbReference type="AlphaFoldDB" id="A0A3G8M9K6"/>
<accession>A0A3G8M9K6</accession>
<reference evidence="1 2" key="1">
    <citation type="submission" date="2018-11" db="EMBL/GenBank/DDBJ databases">
        <title>Genome squencing of methanotrophic bacteria isolated from alkaline groundwater in Korea.</title>
        <authorList>
            <person name="Nguyen L.N."/>
        </authorList>
    </citation>
    <scope>NUCLEOTIDE SEQUENCE [LARGE SCALE GENOMIC DNA]</scope>
    <source>
        <strain evidence="1 2">GW6</strain>
    </source>
</reference>
<dbReference type="Gene3D" id="3.30.1460.40">
    <property type="entry name" value="[NiFe]-hydrogenase assembly chaperone, HybE"/>
    <property type="match status" value="1"/>
</dbReference>
<dbReference type="InterPro" id="IPR023994">
    <property type="entry name" value="NiFe-hyd_HybE"/>
</dbReference>
<dbReference type="InterPro" id="IPR038530">
    <property type="entry name" value="NiFe-hyd_HybE_sf"/>
</dbReference>
<evidence type="ECO:0000313" key="1">
    <source>
        <dbReference type="EMBL" id="AZG78699.1"/>
    </source>
</evidence>
<organism evidence="1 2">
    <name type="scientific">Methylocystis rosea</name>
    <dbReference type="NCBI Taxonomy" id="173366"/>
    <lineage>
        <taxon>Bacteria</taxon>
        <taxon>Pseudomonadati</taxon>
        <taxon>Pseudomonadota</taxon>
        <taxon>Alphaproteobacteria</taxon>
        <taxon>Hyphomicrobiales</taxon>
        <taxon>Methylocystaceae</taxon>
        <taxon>Methylocystis</taxon>
    </lineage>
</organism>
<protein>
    <submittedName>
        <fullName evidence="1">[NiFe]-hydrogenase assembly, chaperone, HybE</fullName>
    </submittedName>
</protein>
<dbReference type="EMBL" id="CP034086">
    <property type="protein sequence ID" value="AZG78699.1"/>
    <property type="molecule type" value="Genomic_DNA"/>
</dbReference>
<gene>
    <name evidence="1" type="primary">hybE</name>
    <name evidence="1" type="ORF">EHO51_17415</name>
</gene>